<dbReference type="EMBL" id="GL945437">
    <property type="protein sequence ID" value="EGO22649.1"/>
    <property type="molecule type" value="Genomic_DNA"/>
</dbReference>
<keyword evidence="1" id="KW-0479">Metal-binding</keyword>
<keyword evidence="1" id="KW-0863">Zinc-finger</keyword>
<feature type="domain" description="C2H2-type" evidence="2">
    <location>
        <begin position="21"/>
        <end position="45"/>
    </location>
</feature>
<dbReference type="SUPFAM" id="SSF57667">
    <property type="entry name" value="beta-beta-alpha zinc fingers"/>
    <property type="match status" value="1"/>
</dbReference>
<dbReference type="KEGG" id="sla:SERLADRAFT_440669"/>
<evidence type="ECO:0000313" key="3">
    <source>
        <dbReference type="EMBL" id="EGO22649.1"/>
    </source>
</evidence>
<accession>F8P3B8</accession>
<protein>
    <recommendedName>
        <fullName evidence="2">C2H2-type domain-containing protein</fullName>
    </recommendedName>
</protein>
<proteinExistence type="predicted"/>
<dbReference type="InterPro" id="IPR013087">
    <property type="entry name" value="Znf_C2H2_type"/>
</dbReference>
<dbReference type="OrthoDB" id="3199698at2759"/>
<name>F8P3B8_SERL9</name>
<sequence length="225" mass="25492">MPSSSPICRTRPCQAHNAKLISCGISGCQQWFYNQSGLTKHTRTHHLSFLNALPPQNQDLYKDNNGQDGLDSNVDVQEENVIQDIDDEWMHNVESDVDVEPNMDEEPVQDDNKDPLHEYNNMPGVEEFKHHPLINGLLCDECSIYLYAEEPPNPPPSPSKSDWTLYHDHIEFETAQLLYQKTQASAGNIDILMNFCAQDLYGTINPTLLGDVAWQSFSLAYNGKL</sequence>
<dbReference type="AlphaFoldDB" id="F8P3B8"/>
<dbReference type="RefSeq" id="XP_007321187.1">
    <property type="nucleotide sequence ID" value="XM_007321125.1"/>
</dbReference>
<reference evidence="3" key="1">
    <citation type="submission" date="2011-04" db="EMBL/GenBank/DDBJ databases">
        <title>Evolution of plant cell wall degrading machinery underlies the functional diversity of forest fungi.</title>
        <authorList>
            <consortium name="US DOE Joint Genome Institute (JGI-PGF)"/>
            <person name="Eastwood D.C."/>
            <person name="Floudas D."/>
            <person name="Binder M."/>
            <person name="Majcherczyk A."/>
            <person name="Schneider P."/>
            <person name="Aerts A."/>
            <person name="Asiegbu F.O."/>
            <person name="Baker S.E."/>
            <person name="Barry K."/>
            <person name="Bendiksby M."/>
            <person name="Blumentritt M."/>
            <person name="Coutinho P.M."/>
            <person name="Cullen D."/>
            <person name="Cullen D."/>
            <person name="Gathman A."/>
            <person name="Goodell B."/>
            <person name="Henrissat B."/>
            <person name="Ihrmark K."/>
            <person name="Kauserud H."/>
            <person name="Kohler A."/>
            <person name="LaButti K."/>
            <person name="Lapidus A."/>
            <person name="Lavin J.L."/>
            <person name="Lee Y.-H."/>
            <person name="Lindquist E."/>
            <person name="Lilly W."/>
            <person name="Lucas S."/>
            <person name="Morin E."/>
            <person name="Murat C."/>
            <person name="Oguiza J.A."/>
            <person name="Park J."/>
            <person name="Pisabarro A.G."/>
            <person name="Riley R."/>
            <person name="Rosling A."/>
            <person name="Salamov A."/>
            <person name="Schmidt O."/>
            <person name="Schmutz J."/>
            <person name="Skrede I."/>
            <person name="Stenlid J."/>
            <person name="Wiebenga A."/>
            <person name="Xie X."/>
            <person name="Kues U."/>
            <person name="Hibbett D.S."/>
            <person name="Hoffmeister D."/>
            <person name="Hogberg N."/>
            <person name="Martin F."/>
            <person name="Grigoriev I.V."/>
            <person name="Watkinson S.C."/>
        </authorList>
    </citation>
    <scope>NUCLEOTIDE SEQUENCE</scope>
    <source>
        <strain evidence="3">S7.9</strain>
    </source>
</reference>
<evidence type="ECO:0000259" key="2">
    <source>
        <dbReference type="PROSITE" id="PS50157"/>
    </source>
</evidence>
<dbReference type="InterPro" id="IPR036236">
    <property type="entry name" value="Znf_C2H2_sf"/>
</dbReference>
<gene>
    <name evidence="3" type="ORF">SERLADRAFT_440669</name>
</gene>
<dbReference type="Proteomes" id="UP000008064">
    <property type="component" value="Unassembled WGS sequence"/>
</dbReference>
<evidence type="ECO:0000256" key="1">
    <source>
        <dbReference type="PROSITE-ProRule" id="PRU00042"/>
    </source>
</evidence>
<dbReference type="PROSITE" id="PS50157">
    <property type="entry name" value="ZINC_FINGER_C2H2_2"/>
    <property type="match status" value="1"/>
</dbReference>
<dbReference type="HOGENOM" id="CLU_006344_7_1_1"/>
<keyword evidence="1" id="KW-0862">Zinc</keyword>
<organism>
    <name type="scientific">Serpula lacrymans var. lacrymans (strain S7.9)</name>
    <name type="common">Dry rot fungus</name>
    <dbReference type="NCBI Taxonomy" id="578457"/>
    <lineage>
        <taxon>Eukaryota</taxon>
        <taxon>Fungi</taxon>
        <taxon>Dikarya</taxon>
        <taxon>Basidiomycota</taxon>
        <taxon>Agaricomycotina</taxon>
        <taxon>Agaricomycetes</taxon>
        <taxon>Agaricomycetidae</taxon>
        <taxon>Boletales</taxon>
        <taxon>Coniophorineae</taxon>
        <taxon>Serpulaceae</taxon>
        <taxon>Serpula</taxon>
    </lineage>
</organism>
<dbReference type="GO" id="GO:0008270">
    <property type="term" value="F:zinc ion binding"/>
    <property type="evidence" value="ECO:0007669"/>
    <property type="project" value="UniProtKB-KW"/>
</dbReference>
<dbReference type="GeneID" id="18815410"/>